<dbReference type="EMBL" id="JAMBOP010000121">
    <property type="protein sequence ID" value="MCM3738624.1"/>
    <property type="molecule type" value="Genomic_DNA"/>
</dbReference>
<organism evidence="1 2">
    <name type="scientific">Bacillus cytotoxicus</name>
    <dbReference type="NCBI Taxonomy" id="580165"/>
    <lineage>
        <taxon>Bacteria</taxon>
        <taxon>Bacillati</taxon>
        <taxon>Bacillota</taxon>
        <taxon>Bacilli</taxon>
        <taxon>Bacillales</taxon>
        <taxon>Bacillaceae</taxon>
        <taxon>Bacillus</taxon>
        <taxon>Bacillus cereus group</taxon>
    </lineage>
</organism>
<accession>A0ACC6AEB4</accession>
<protein>
    <submittedName>
        <fullName evidence="1">Sugar phosphate nucleotidyltransferase</fullName>
    </submittedName>
</protein>
<evidence type="ECO:0000313" key="2">
    <source>
        <dbReference type="Proteomes" id="UP001202289"/>
    </source>
</evidence>
<gene>
    <name evidence="1" type="ORF">M3215_23460</name>
</gene>
<dbReference type="Proteomes" id="UP001202289">
    <property type="component" value="Unassembled WGS sequence"/>
</dbReference>
<feature type="non-terminal residue" evidence="1">
    <location>
        <position position="125"/>
    </location>
</feature>
<sequence length="125" mass="13555">MLTGETLQELVDAHRRNADAVTLLTTVLADPTGYGRIVREPDGDHVAAIVEQKDASPEQRAITEINAGIYVFEADVLRAGLEQLTTDNAAGELYLTDVVRYARAQGGGVHSHVLTDRWQAEGVND</sequence>
<reference evidence="1" key="1">
    <citation type="submission" date="2022-05" db="EMBL/GenBank/DDBJ databases">
        <title>Comparative Genomics of Spacecraft Associated Microbes.</title>
        <authorList>
            <person name="Tran M.T."/>
            <person name="Wright A."/>
            <person name="Seuylemezian A."/>
            <person name="Eisen J."/>
            <person name="Coil D."/>
        </authorList>
    </citation>
    <scope>NUCLEOTIDE SEQUENCE</scope>
    <source>
        <strain evidence="1">FAIRING 10M-2.2</strain>
    </source>
</reference>
<comment type="caution">
    <text evidence="1">The sequence shown here is derived from an EMBL/GenBank/DDBJ whole genome shotgun (WGS) entry which is preliminary data.</text>
</comment>
<name>A0ACC6AEB4_9BACI</name>
<keyword evidence="2" id="KW-1185">Reference proteome</keyword>
<proteinExistence type="predicted"/>
<evidence type="ECO:0000313" key="1">
    <source>
        <dbReference type="EMBL" id="MCM3738624.1"/>
    </source>
</evidence>